<protein>
    <submittedName>
        <fullName evidence="2">Uncharacterized protein</fullName>
    </submittedName>
</protein>
<feature type="compositionally biased region" description="Low complexity" evidence="1">
    <location>
        <begin position="207"/>
        <end position="223"/>
    </location>
</feature>
<reference evidence="2 3" key="1">
    <citation type="submission" date="2015-09" db="EMBL/GenBank/DDBJ databases">
        <title>Host preference determinants of Valsa canker pathogens revealed by comparative genomics.</title>
        <authorList>
            <person name="Yin Z."/>
            <person name="Huang L."/>
        </authorList>
    </citation>
    <scope>NUCLEOTIDE SEQUENCE [LARGE SCALE GENOMIC DNA]</scope>
    <source>
        <strain evidence="2 3">03-1</strain>
    </source>
</reference>
<dbReference type="EMBL" id="LKEA01000040">
    <property type="protein sequence ID" value="ROV94536.1"/>
    <property type="molecule type" value="Genomic_DNA"/>
</dbReference>
<dbReference type="InterPro" id="IPR012337">
    <property type="entry name" value="RNaseH-like_sf"/>
</dbReference>
<comment type="caution">
    <text evidence="2">The sequence shown here is derived from an EMBL/GenBank/DDBJ whole genome shotgun (WGS) entry which is preliminary data.</text>
</comment>
<feature type="compositionally biased region" description="Low complexity" evidence="1">
    <location>
        <begin position="281"/>
        <end position="290"/>
    </location>
</feature>
<accession>A0A423VU53</accession>
<dbReference type="Proteomes" id="UP000283895">
    <property type="component" value="Unassembled WGS sequence"/>
</dbReference>
<dbReference type="SUPFAM" id="SSF53098">
    <property type="entry name" value="Ribonuclease H-like"/>
    <property type="match status" value="1"/>
</dbReference>
<evidence type="ECO:0000256" key="1">
    <source>
        <dbReference type="SAM" id="MobiDB-lite"/>
    </source>
</evidence>
<name>A0A423VU53_9PEZI</name>
<evidence type="ECO:0000313" key="3">
    <source>
        <dbReference type="Proteomes" id="UP000283895"/>
    </source>
</evidence>
<feature type="region of interest" description="Disordered" evidence="1">
    <location>
        <begin position="266"/>
        <end position="354"/>
    </location>
</feature>
<dbReference type="OrthoDB" id="5240323at2759"/>
<organism evidence="2 3">
    <name type="scientific">Cytospora schulzeri</name>
    <dbReference type="NCBI Taxonomy" id="448051"/>
    <lineage>
        <taxon>Eukaryota</taxon>
        <taxon>Fungi</taxon>
        <taxon>Dikarya</taxon>
        <taxon>Ascomycota</taxon>
        <taxon>Pezizomycotina</taxon>
        <taxon>Sordariomycetes</taxon>
        <taxon>Sordariomycetidae</taxon>
        <taxon>Diaporthales</taxon>
        <taxon>Cytosporaceae</taxon>
        <taxon>Cytospora</taxon>
    </lineage>
</organism>
<proteinExistence type="predicted"/>
<sequence length="377" mass="41576">MFTEELRVSDISLFLDFAKDRKLLKMIWESTDDKKSFTILALDVETSRRGELNYITEMGLSSQPKRANDKRVTRHILVDANQDMKPKSCFRPPGKPSGNHNPPHHEVVLAGFAVHNDLGVLFRTVRWLPPPGMLVIDAQYVWASFLLPPTPASTLPSLKNAIRDFEIPLDRQTSLHNPANDAWYTMELIVRRAEQAVGPVTIKVPPSRARVPPSRLPSTAPADVPTPEPPLVPAPPLVPVPPPVPASPPVPAPPLATFVLPWMPATGKPTTQVGNTRKKGSGSSSTSSSTVTNNPNLIPLDSTRNGLPRKRKMDDRDEDDDTVTHEVAPGDGSDGGRGACQGPPRKRLFSSDTLLMLRDKQRRLWEERSGRLKDEGK</sequence>
<keyword evidence="3" id="KW-1185">Reference proteome</keyword>
<gene>
    <name evidence="2" type="ORF">VMCG_08191</name>
</gene>
<dbReference type="AlphaFoldDB" id="A0A423VU53"/>
<evidence type="ECO:0000313" key="2">
    <source>
        <dbReference type="EMBL" id="ROV94536.1"/>
    </source>
</evidence>
<feature type="region of interest" description="Disordered" evidence="1">
    <location>
        <begin position="207"/>
        <end position="228"/>
    </location>
</feature>